<dbReference type="PANTHER" id="PTHR33993">
    <property type="entry name" value="GLYOXALASE-RELATED"/>
    <property type="match status" value="1"/>
</dbReference>
<reference evidence="2 3" key="1">
    <citation type="journal article" date="2017" name="Infect. Genet. Evol.">
        <title>The new phylogeny of the genus Mycobacterium: The old and the news.</title>
        <authorList>
            <person name="Tortoli E."/>
            <person name="Fedrizzi T."/>
            <person name="Meehan C.J."/>
            <person name="Trovato A."/>
            <person name="Grottola A."/>
            <person name="Giacobazzi E."/>
            <person name="Serpini G.F."/>
            <person name="Tagliazucchi S."/>
            <person name="Fabio A."/>
            <person name="Bettua C."/>
            <person name="Bertorelli R."/>
            <person name="Frascaro F."/>
            <person name="De Sanctis V."/>
            <person name="Pecorari M."/>
            <person name="Jousson O."/>
            <person name="Segata N."/>
            <person name="Cirillo D.M."/>
        </authorList>
    </citation>
    <scope>NUCLEOTIDE SEQUENCE [LARGE SCALE GENOMIC DNA]</scope>
    <source>
        <strain evidence="2 3">CIP1034565</strain>
    </source>
</reference>
<dbReference type="OrthoDB" id="9793039at2"/>
<feature type="domain" description="VOC" evidence="1">
    <location>
        <begin position="138"/>
        <end position="258"/>
    </location>
</feature>
<feature type="domain" description="VOC" evidence="1">
    <location>
        <begin position="10"/>
        <end position="124"/>
    </location>
</feature>
<name>A0A2G5P4E1_9MYCO</name>
<gene>
    <name evidence="2" type="ORF">CQY22_017565</name>
</gene>
<dbReference type="PROSITE" id="PS51819">
    <property type="entry name" value="VOC"/>
    <property type="match status" value="2"/>
</dbReference>
<organism evidence="2 3">
    <name type="scientific">Mycolicibacterium brumae</name>
    <dbReference type="NCBI Taxonomy" id="85968"/>
    <lineage>
        <taxon>Bacteria</taxon>
        <taxon>Bacillati</taxon>
        <taxon>Actinomycetota</taxon>
        <taxon>Actinomycetes</taxon>
        <taxon>Mycobacteriales</taxon>
        <taxon>Mycobacteriaceae</taxon>
        <taxon>Mycolicibacterium</taxon>
    </lineage>
</organism>
<evidence type="ECO:0000313" key="3">
    <source>
        <dbReference type="Proteomes" id="UP000230551"/>
    </source>
</evidence>
<comment type="caution">
    <text evidence="2">The sequence shown here is derived from an EMBL/GenBank/DDBJ whole genome shotgun (WGS) entry which is preliminary data.</text>
</comment>
<keyword evidence="3" id="KW-1185">Reference proteome</keyword>
<evidence type="ECO:0000313" key="2">
    <source>
        <dbReference type="EMBL" id="PIB73261.1"/>
    </source>
</evidence>
<dbReference type="CDD" id="cd07247">
    <property type="entry name" value="SgaA_N_like"/>
    <property type="match status" value="2"/>
</dbReference>
<dbReference type="SUPFAM" id="SSF54593">
    <property type="entry name" value="Glyoxalase/Bleomycin resistance protein/Dihydroxybiphenyl dioxygenase"/>
    <property type="match status" value="2"/>
</dbReference>
<protein>
    <submittedName>
        <fullName evidence="2">VOC family protein</fullName>
    </submittedName>
</protein>
<dbReference type="AlphaFoldDB" id="A0A2G5P4E1"/>
<dbReference type="STRING" id="85968.GCA_900073015_00326"/>
<dbReference type="Gene3D" id="3.10.180.10">
    <property type="entry name" value="2,3-Dihydroxybiphenyl 1,2-Dioxygenase, domain 1"/>
    <property type="match status" value="2"/>
</dbReference>
<dbReference type="InterPro" id="IPR004360">
    <property type="entry name" value="Glyas_Fos-R_dOase_dom"/>
</dbReference>
<dbReference type="InterPro" id="IPR029068">
    <property type="entry name" value="Glyas_Bleomycin-R_OHBP_Dase"/>
</dbReference>
<dbReference type="Pfam" id="PF00903">
    <property type="entry name" value="Glyoxalase"/>
    <property type="match status" value="2"/>
</dbReference>
<dbReference type="InterPro" id="IPR052164">
    <property type="entry name" value="Anthracycline_SecMetBiosynth"/>
</dbReference>
<dbReference type="PANTHER" id="PTHR33993:SF14">
    <property type="entry name" value="GB|AAF24581.1"/>
    <property type="match status" value="1"/>
</dbReference>
<dbReference type="EMBL" id="PDCN02000036">
    <property type="protein sequence ID" value="PIB73261.1"/>
    <property type="molecule type" value="Genomic_DNA"/>
</dbReference>
<evidence type="ECO:0000259" key="1">
    <source>
        <dbReference type="PROSITE" id="PS51819"/>
    </source>
</evidence>
<dbReference type="Proteomes" id="UP000230551">
    <property type="component" value="Unassembled WGS sequence"/>
</dbReference>
<proteinExistence type="predicted"/>
<accession>A0A2G5P4E1</accession>
<dbReference type="RefSeq" id="WP_090585275.1">
    <property type="nucleotide sequence ID" value="NZ_CP104302.1"/>
</dbReference>
<sequence>MTQYQAPVGAPIWLDLVSSDPDSAAPFYRGMFGWELEGPRRPDLGGYQNFTLGGERIAGMVPAMADGPTDIWSVYLRTDDAEATARAVQAAGGSILVPPMAVVEFGSMLVATDPAGAVIGFWQPGTHPGFTEWGVHGTPYWFECHSQDYATSQSFYQQVTGARLEELDTSGGGGGPGRYCTLNFGDRGYAGIMDAAGLHPDGVPSFWQVYITVDDVSASVARAAELGGSVLMPGEDTPWGTLAVIRDPLGAVICLGHPPAAKSGG</sequence>
<dbReference type="InterPro" id="IPR037523">
    <property type="entry name" value="VOC_core"/>
</dbReference>